<dbReference type="Proteomes" id="UP000235392">
    <property type="component" value="Unassembled WGS sequence"/>
</dbReference>
<sequence length="103" mass="11479">MKLTASEDVWNAFLVSHPNAKRFKNTPFLKYTNYQVIFEGKTATGALHISSSTSLIEEHEEGTPDESVQPPETPGSSAQRPGIRPPRRHQITSGNRFENSIGR</sequence>
<accession>A0A2N5UU23</accession>
<gene>
    <name evidence="2" type="ORF">PCASD_11822</name>
</gene>
<reference evidence="2 3" key="1">
    <citation type="submission" date="2017-11" db="EMBL/GenBank/DDBJ databases">
        <title>De novo assembly and phasing of dikaryotic genomes from two isolates of Puccinia coronata f. sp. avenae, the causal agent of oat crown rust.</title>
        <authorList>
            <person name="Miller M.E."/>
            <person name="Zhang Y."/>
            <person name="Omidvar V."/>
            <person name="Sperschneider J."/>
            <person name="Schwessinger B."/>
            <person name="Raley C."/>
            <person name="Palmer J.M."/>
            <person name="Garnica D."/>
            <person name="Upadhyaya N."/>
            <person name="Rathjen J."/>
            <person name="Taylor J.M."/>
            <person name="Park R.F."/>
            <person name="Dodds P.N."/>
            <person name="Hirsch C.D."/>
            <person name="Kianian S.F."/>
            <person name="Figueroa M."/>
        </authorList>
    </citation>
    <scope>NUCLEOTIDE SEQUENCE [LARGE SCALE GENOMIC DNA]</scope>
    <source>
        <strain evidence="2">12SD80</strain>
    </source>
</reference>
<comment type="caution">
    <text evidence="2">The sequence shown here is derived from an EMBL/GenBank/DDBJ whole genome shotgun (WGS) entry which is preliminary data.</text>
</comment>
<protein>
    <submittedName>
        <fullName evidence="2">Uncharacterized protein</fullName>
    </submittedName>
</protein>
<evidence type="ECO:0000313" key="3">
    <source>
        <dbReference type="Proteomes" id="UP000235392"/>
    </source>
</evidence>
<evidence type="ECO:0000256" key="1">
    <source>
        <dbReference type="SAM" id="MobiDB-lite"/>
    </source>
</evidence>
<dbReference type="EMBL" id="PGCI01000093">
    <property type="protein sequence ID" value="PLW41136.1"/>
    <property type="molecule type" value="Genomic_DNA"/>
</dbReference>
<proteinExistence type="predicted"/>
<feature type="region of interest" description="Disordered" evidence="1">
    <location>
        <begin position="53"/>
        <end position="103"/>
    </location>
</feature>
<dbReference type="AlphaFoldDB" id="A0A2N5UU23"/>
<feature type="compositionally biased region" description="Polar residues" evidence="1">
    <location>
        <begin position="91"/>
        <end position="103"/>
    </location>
</feature>
<organism evidence="2 3">
    <name type="scientific">Puccinia coronata f. sp. avenae</name>
    <dbReference type="NCBI Taxonomy" id="200324"/>
    <lineage>
        <taxon>Eukaryota</taxon>
        <taxon>Fungi</taxon>
        <taxon>Dikarya</taxon>
        <taxon>Basidiomycota</taxon>
        <taxon>Pucciniomycotina</taxon>
        <taxon>Pucciniomycetes</taxon>
        <taxon>Pucciniales</taxon>
        <taxon>Pucciniaceae</taxon>
        <taxon>Puccinia</taxon>
    </lineage>
</organism>
<evidence type="ECO:0000313" key="2">
    <source>
        <dbReference type="EMBL" id="PLW41136.1"/>
    </source>
</evidence>
<name>A0A2N5UU23_9BASI</name>